<comment type="caution">
    <text evidence="2">The sequence shown here is derived from an EMBL/GenBank/DDBJ whole genome shotgun (WGS) entry which is preliminary data.</text>
</comment>
<dbReference type="Proteomes" id="UP000676336">
    <property type="component" value="Unassembled WGS sequence"/>
</dbReference>
<organism evidence="2 3">
    <name type="scientific">Rotaria magnacalcarata</name>
    <dbReference type="NCBI Taxonomy" id="392030"/>
    <lineage>
        <taxon>Eukaryota</taxon>
        <taxon>Metazoa</taxon>
        <taxon>Spiralia</taxon>
        <taxon>Gnathifera</taxon>
        <taxon>Rotifera</taxon>
        <taxon>Eurotatoria</taxon>
        <taxon>Bdelloidea</taxon>
        <taxon>Philodinida</taxon>
        <taxon>Philodinidae</taxon>
        <taxon>Rotaria</taxon>
    </lineage>
</organism>
<evidence type="ECO:0000256" key="1">
    <source>
        <dbReference type="SAM" id="MobiDB-lite"/>
    </source>
</evidence>
<protein>
    <submittedName>
        <fullName evidence="2">Uncharacterized protein</fullName>
    </submittedName>
</protein>
<evidence type="ECO:0000313" key="2">
    <source>
        <dbReference type="EMBL" id="CAF5157127.1"/>
    </source>
</evidence>
<dbReference type="AlphaFoldDB" id="A0A8S3G6R1"/>
<evidence type="ECO:0000313" key="3">
    <source>
        <dbReference type="Proteomes" id="UP000676336"/>
    </source>
</evidence>
<reference evidence="2" key="1">
    <citation type="submission" date="2021-02" db="EMBL/GenBank/DDBJ databases">
        <authorList>
            <person name="Nowell W R."/>
        </authorList>
    </citation>
    <scope>NUCLEOTIDE SEQUENCE</scope>
</reference>
<proteinExistence type="predicted"/>
<feature type="region of interest" description="Disordered" evidence="1">
    <location>
        <begin position="59"/>
        <end position="80"/>
    </location>
</feature>
<sequence>MSFTAYGSIFTLDHPTSTNPTTNSIGSYNILLIEEMQLDSEAKEIFGASDPRVGYDWIISDSDPTDPNLGQESVGSSRFS</sequence>
<gene>
    <name evidence="2" type="ORF">SMN809_LOCUS64297</name>
</gene>
<feature type="non-terminal residue" evidence="2">
    <location>
        <position position="1"/>
    </location>
</feature>
<name>A0A8S3G6R1_9BILA</name>
<feature type="compositionally biased region" description="Polar residues" evidence="1">
    <location>
        <begin position="68"/>
        <end position="80"/>
    </location>
</feature>
<dbReference type="EMBL" id="CAJOBI010288905">
    <property type="protein sequence ID" value="CAF5157127.1"/>
    <property type="molecule type" value="Genomic_DNA"/>
</dbReference>
<accession>A0A8S3G6R1</accession>